<dbReference type="AlphaFoldDB" id="A0A8K0IFD9"/>
<dbReference type="PANTHER" id="PTHR13683">
    <property type="entry name" value="ASPARTYL PROTEASES"/>
    <property type="match status" value="1"/>
</dbReference>
<dbReference type="Proteomes" id="UP000797356">
    <property type="component" value="Chromosome 7"/>
</dbReference>
<dbReference type="SUPFAM" id="SSF50630">
    <property type="entry name" value="Acid proteases"/>
    <property type="match status" value="1"/>
</dbReference>
<evidence type="ECO:0000259" key="1">
    <source>
        <dbReference type="Pfam" id="PF14541"/>
    </source>
</evidence>
<dbReference type="Gene3D" id="2.40.70.10">
    <property type="entry name" value="Acid Proteases"/>
    <property type="match status" value="1"/>
</dbReference>
<dbReference type="InterPro" id="IPR001461">
    <property type="entry name" value="Aspartic_peptidase_A1"/>
</dbReference>
<dbReference type="PANTHER" id="PTHR13683:SF798">
    <property type="entry name" value="ASPARTYL PROTEASE AED3-LIKE"/>
    <property type="match status" value="1"/>
</dbReference>
<evidence type="ECO:0000313" key="2">
    <source>
        <dbReference type="EMBL" id="KAG1354821.1"/>
    </source>
</evidence>
<dbReference type="InterPro" id="IPR032799">
    <property type="entry name" value="TAXi_C"/>
</dbReference>
<dbReference type="GO" id="GO:0004190">
    <property type="term" value="F:aspartic-type endopeptidase activity"/>
    <property type="evidence" value="ECO:0007669"/>
    <property type="project" value="InterPro"/>
</dbReference>
<organism evidence="2 3">
    <name type="scientific">Cocos nucifera</name>
    <name type="common">Coconut palm</name>
    <dbReference type="NCBI Taxonomy" id="13894"/>
    <lineage>
        <taxon>Eukaryota</taxon>
        <taxon>Viridiplantae</taxon>
        <taxon>Streptophyta</taxon>
        <taxon>Embryophyta</taxon>
        <taxon>Tracheophyta</taxon>
        <taxon>Spermatophyta</taxon>
        <taxon>Magnoliopsida</taxon>
        <taxon>Liliopsida</taxon>
        <taxon>Arecaceae</taxon>
        <taxon>Arecoideae</taxon>
        <taxon>Cocoseae</taxon>
        <taxon>Attaleinae</taxon>
        <taxon>Cocos</taxon>
    </lineage>
</organism>
<feature type="domain" description="Xylanase inhibitor C-terminal" evidence="1">
    <location>
        <begin position="20"/>
        <end position="82"/>
    </location>
</feature>
<reference evidence="2" key="2">
    <citation type="submission" date="2019-07" db="EMBL/GenBank/DDBJ databases">
        <authorList>
            <person name="Yang Y."/>
            <person name="Bocs S."/>
            <person name="Baudouin L."/>
        </authorList>
    </citation>
    <scope>NUCLEOTIDE SEQUENCE</scope>
    <source>
        <tissue evidence="2">Spear leaf of Hainan Tall coconut</tissue>
    </source>
</reference>
<proteinExistence type="predicted"/>
<evidence type="ECO:0000313" key="3">
    <source>
        <dbReference type="Proteomes" id="UP000797356"/>
    </source>
</evidence>
<name>A0A8K0IFD9_COCNU</name>
<comment type="caution">
    <text evidence="2">The sequence shown here is derived from an EMBL/GenBank/DDBJ whole genome shotgun (WGS) entry which is preliminary data.</text>
</comment>
<dbReference type="InterPro" id="IPR021109">
    <property type="entry name" value="Peptidase_aspartic_dom_sf"/>
</dbReference>
<accession>A0A8K0IFD9</accession>
<keyword evidence="3" id="KW-1185">Reference proteome</keyword>
<dbReference type="EMBL" id="CM017878">
    <property type="protein sequence ID" value="KAG1354821.1"/>
    <property type="molecule type" value="Genomic_DNA"/>
</dbReference>
<sequence length="110" mass="12304">MPCRIHSTPLLANPRRPSLYYVNMTGIRVIGRPIRIPPKAFAFDLATDGSTIIDSGTMFTRSMVPAYEAVRDDFRPRVMAQQNDRVVFDGAGGRLSIACEHCTYGDYHVL</sequence>
<dbReference type="Pfam" id="PF14541">
    <property type="entry name" value="TAXi_C"/>
    <property type="match status" value="1"/>
</dbReference>
<reference evidence="2" key="1">
    <citation type="journal article" date="2017" name="Gigascience">
        <title>The genome draft of coconut (Cocos nucifera).</title>
        <authorList>
            <person name="Xiao Y."/>
            <person name="Xu P."/>
            <person name="Fan H."/>
            <person name="Baudouin L."/>
            <person name="Xia W."/>
            <person name="Bocs S."/>
            <person name="Xu J."/>
            <person name="Li Q."/>
            <person name="Guo A."/>
            <person name="Zhou L."/>
            <person name="Li J."/>
            <person name="Wu Y."/>
            <person name="Ma Z."/>
            <person name="Armero A."/>
            <person name="Issali A.E."/>
            <person name="Liu N."/>
            <person name="Peng M."/>
            <person name="Yang Y."/>
        </authorList>
    </citation>
    <scope>NUCLEOTIDE SEQUENCE</scope>
    <source>
        <tissue evidence="2">Spear leaf of Hainan Tall coconut</tissue>
    </source>
</reference>
<gene>
    <name evidence="2" type="ORF">COCNU_07G009330</name>
</gene>
<dbReference type="GO" id="GO:0006508">
    <property type="term" value="P:proteolysis"/>
    <property type="evidence" value="ECO:0007669"/>
    <property type="project" value="InterPro"/>
</dbReference>
<protein>
    <recommendedName>
        <fullName evidence="1">Xylanase inhibitor C-terminal domain-containing protein</fullName>
    </recommendedName>
</protein>